<feature type="region of interest" description="Disordered" evidence="1">
    <location>
        <begin position="1"/>
        <end position="71"/>
    </location>
</feature>
<keyword evidence="3" id="KW-1185">Reference proteome</keyword>
<comment type="caution">
    <text evidence="2">The sequence shown here is derived from an EMBL/GenBank/DDBJ whole genome shotgun (WGS) entry which is preliminary data.</text>
</comment>
<accession>A0ABV4PWQ5</accession>
<dbReference type="EMBL" id="JBGMSW010000009">
    <property type="protein sequence ID" value="MFA0976875.1"/>
    <property type="molecule type" value="Genomic_DNA"/>
</dbReference>
<evidence type="ECO:0000313" key="2">
    <source>
        <dbReference type="EMBL" id="MFA0976875.1"/>
    </source>
</evidence>
<evidence type="ECO:0000256" key="1">
    <source>
        <dbReference type="SAM" id="MobiDB-lite"/>
    </source>
</evidence>
<dbReference type="Proteomes" id="UP001569511">
    <property type="component" value="Unassembled WGS sequence"/>
</dbReference>
<evidence type="ECO:0000313" key="3">
    <source>
        <dbReference type="Proteomes" id="UP001569511"/>
    </source>
</evidence>
<organism evidence="2 3">
    <name type="scientific">Pseudomonas ficuserectae</name>
    <dbReference type="NCBI Taxonomy" id="53410"/>
    <lineage>
        <taxon>Bacteria</taxon>
        <taxon>Pseudomonadati</taxon>
        <taxon>Pseudomonadota</taxon>
        <taxon>Gammaproteobacteria</taxon>
        <taxon>Pseudomonadales</taxon>
        <taxon>Pseudomonadaceae</taxon>
        <taxon>Pseudomonas</taxon>
    </lineage>
</organism>
<name>A0ABV4PWQ5_9PSED</name>
<feature type="compositionally biased region" description="Polar residues" evidence="1">
    <location>
        <begin position="1"/>
        <end position="36"/>
    </location>
</feature>
<protein>
    <submittedName>
        <fullName evidence="2">Uncharacterized protein</fullName>
    </submittedName>
</protein>
<proteinExistence type="predicted"/>
<feature type="compositionally biased region" description="Low complexity" evidence="1">
    <location>
        <begin position="55"/>
        <end position="66"/>
    </location>
</feature>
<sequence>MSMNTSVSNNSPGWSPVSSGNQAPSPDYSGKSSSNAVHFLPPESTRRAPNTVSWGNGAPTTATTGNGRAGGGDQSDLIEALTTLIQALLKLPQVTLLQITLPRTRPQLRPGQVELLLLPAALPVRRQTQDCLSSQIKPNRSITLAWGLMAARIRFLTELRLLRQRKKWSKT</sequence>
<dbReference type="RefSeq" id="WP_151340798.1">
    <property type="nucleotide sequence ID" value="NZ_JBGMSW010000009.1"/>
</dbReference>
<reference evidence="2 3" key="1">
    <citation type="submission" date="2024-06" db="EMBL/GenBank/DDBJ databases">
        <title>Genome sequences for Pseudomonas syringae strains with characterized LPS.</title>
        <authorList>
            <person name="Baltrus D.A."/>
            <person name="Krings L."/>
        </authorList>
    </citation>
    <scope>NUCLEOTIDE SEQUENCE [LARGE SCALE GENOMIC DNA]</scope>
    <source>
        <strain evidence="2 3">NCPPB79</strain>
    </source>
</reference>
<gene>
    <name evidence="2" type="ORF">ACDH57_15785</name>
</gene>